<gene>
    <name evidence="3" type="ORF">ACFO6V_21160</name>
</gene>
<evidence type="ECO:0000259" key="2">
    <source>
        <dbReference type="Pfam" id="PF00582"/>
    </source>
</evidence>
<comment type="similarity">
    <text evidence="1">Belongs to the universal stress protein A family.</text>
</comment>
<sequence>MTVFVAYAHTPEGQAALERGAQISRREQLPLVVFDLEAASDAPDRSIPATVPLPDGEGLDVRWLARDARSNDATGELIDLVHTVEPDVVVVGVRPRTSVGKFLLGSNAQRIIIDSPAPVLAVKADRHEK</sequence>
<dbReference type="InterPro" id="IPR006015">
    <property type="entry name" value="Universal_stress_UspA"/>
</dbReference>
<dbReference type="EMBL" id="JBHSFI010000006">
    <property type="protein sequence ID" value="MFC4630769.1"/>
    <property type="molecule type" value="Genomic_DNA"/>
</dbReference>
<dbReference type="PRINTS" id="PR01438">
    <property type="entry name" value="UNVRSLSTRESS"/>
</dbReference>
<dbReference type="Proteomes" id="UP001596011">
    <property type="component" value="Unassembled WGS sequence"/>
</dbReference>
<evidence type="ECO:0000313" key="4">
    <source>
        <dbReference type="Proteomes" id="UP001596011"/>
    </source>
</evidence>
<organism evidence="3 4">
    <name type="scientific">Promicromonospora alba</name>
    <dbReference type="NCBI Taxonomy" id="1616110"/>
    <lineage>
        <taxon>Bacteria</taxon>
        <taxon>Bacillati</taxon>
        <taxon>Actinomycetota</taxon>
        <taxon>Actinomycetes</taxon>
        <taxon>Micrococcales</taxon>
        <taxon>Promicromonosporaceae</taxon>
        <taxon>Promicromonospora</taxon>
    </lineage>
</organism>
<dbReference type="Pfam" id="PF00582">
    <property type="entry name" value="Usp"/>
    <property type="match status" value="1"/>
</dbReference>
<feature type="domain" description="UspA" evidence="2">
    <location>
        <begin position="71"/>
        <end position="123"/>
    </location>
</feature>
<dbReference type="SUPFAM" id="SSF52402">
    <property type="entry name" value="Adenine nucleotide alpha hydrolases-like"/>
    <property type="match status" value="1"/>
</dbReference>
<dbReference type="RefSeq" id="WP_377138960.1">
    <property type="nucleotide sequence ID" value="NZ_JBHSFI010000006.1"/>
</dbReference>
<dbReference type="InterPro" id="IPR014729">
    <property type="entry name" value="Rossmann-like_a/b/a_fold"/>
</dbReference>
<evidence type="ECO:0000256" key="1">
    <source>
        <dbReference type="ARBA" id="ARBA00008791"/>
    </source>
</evidence>
<dbReference type="Gene3D" id="3.40.50.620">
    <property type="entry name" value="HUPs"/>
    <property type="match status" value="1"/>
</dbReference>
<name>A0ABV9HN91_9MICO</name>
<accession>A0ABV9HN91</accession>
<evidence type="ECO:0000313" key="3">
    <source>
        <dbReference type="EMBL" id="MFC4630769.1"/>
    </source>
</evidence>
<dbReference type="InterPro" id="IPR006016">
    <property type="entry name" value="UspA"/>
</dbReference>
<reference evidence="4" key="1">
    <citation type="journal article" date="2019" name="Int. J. Syst. Evol. Microbiol.">
        <title>The Global Catalogue of Microorganisms (GCM) 10K type strain sequencing project: providing services to taxonomists for standard genome sequencing and annotation.</title>
        <authorList>
            <consortium name="The Broad Institute Genomics Platform"/>
            <consortium name="The Broad Institute Genome Sequencing Center for Infectious Disease"/>
            <person name="Wu L."/>
            <person name="Ma J."/>
        </authorList>
    </citation>
    <scope>NUCLEOTIDE SEQUENCE [LARGE SCALE GENOMIC DNA]</scope>
    <source>
        <strain evidence="4">CCUG 42722</strain>
    </source>
</reference>
<keyword evidence="4" id="KW-1185">Reference proteome</keyword>
<protein>
    <submittedName>
        <fullName evidence="3">Universal stress protein</fullName>
    </submittedName>
</protein>
<proteinExistence type="inferred from homology"/>
<comment type="caution">
    <text evidence="3">The sequence shown here is derived from an EMBL/GenBank/DDBJ whole genome shotgun (WGS) entry which is preliminary data.</text>
</comment>